<keyword evidence="5 9" id="KW-0479">Metal-binding</keyword>
<dbReference type="InParanoid" id="A0A6P9A8N3"/>
<evidence type="ECO:0000256" key="2">
    <source>
        <dbReference type="ARBA" id="ARBA00005156"/>
    </source>
</evidence>
<evidence type="ECO:0000256" key="4">
    <source>
        <dbReference type="ARBA" id="ARBA00021914"/>
    </source>
</evidence>
<evidence type="ECO:0000256" key="5">
    <source>
        <dbReference type="ARBA" id="ARBA00022723"/>
    </source>
</evidence>
<dbReference type="FunFam" id="3.40.50.11860:FF:000001">
    <property type="entry name" value="2-(3-amino-3-carboxypropyl)histidine synthase subunit 2"/>
    <property type="match status" value="1"/>
</dbReference>
<reference evidence="11" key="1">
    <citation type="submission" date="2025-08" db="UniProtKB">
        <authorList>
            <consortium name="RefSeq"/>
        </authorList>
    </citation>
    <scope>IDENTIFICATION</scope>
    <source>
        <tissue evidence="11">Total insect</tissue>
    </source>
</reference>
<dbReference type="GO" id="GO:0051536">
    <property type="term" value="F:iron-sulfur cluster binding"/>
    <property type="evidence" value="ECO:0007669"/>
    <property type="project" value="UniProtKB-KW"/>
</dbReference>
<dbReference type="InterPro" id="IPR042263">
    <property type="entry name" value="DPH1/DPH2_1"/>
</dbReference>
<evidence type="ECO:0000256" key="9">
    <source>
        <dbReference type="RuleBase" id="RU364133"/>
    </source>
</evidence>
<keyword evidence="10" id="KW-1185">Reference proteome</keyword>
<comment type="pathway">
    <text evidence="2 9">Protein modification; peptidyl-diphthamide biosynthesis.</text>
</comment>
<evidence type="ECO:0000313" key="11">
    <source>
        <dbReference type="RefSeq" id="XP_034254372.1"/>
    </source>
</evidence>
<dbReference type="InterPro" id="IPR016435">
    <property type="entry name" value="DPH1/DPH2"/>
</dbReference>
<dbReference type="CTD" id="1802"/>
<dbReference type="RefSeq" id="XP_034254372.1">
    <property type="nucleotide sequence ID" value="XM_034398481.1"/>
</dbReference>
<evidence type="ECO:0000256" key="6">
    <source>
        <dbReference type="ARBA" id="ARBA00023004"/>
    </source>
</evidence>
<dbReference type="AlphaFoldDB" id="A0A6P9A8N3"/>
<protein>
    <recommendedName>
        <fullName evidence="4 9">2-(3-amino-3-carboxypropyl)histidine synthase subunit 2</fullName>
    </recommendedName>
</protein>
<evidence type="ECO:0000256" key="1">
    <source>
        <dbReference type="ARBA" id="ARBA00001966"/>
    </source>
</evidence>
<dbReference type="GO" id="GO:0017183">
    <property type="term" value="P:protein histidyl modification to diphthamide"/>
    <property type="evidence" value="ECO:0007669"/>
    <property type="project" value="UniProtKB-UniPathway"/>
</dbReference>
<dbReference type="GeneID" id="117653102"/>
<evidence type="ECO:0000313" key="10">
    <source>
        <dbReference type="Proteomes" id="UP000515158"/>
    </source>
</evidence>
<evidence type="ECO:0000256" key="3">
    <source>
        <dbReference type="ARBA" id="ARBA00006179"/>
    </source>
</evidence>
<evidence type="ECO:0000256" key="8">
    <source>
        <dbReference type="ARBA" id="ARBA00045159"/>
    </source>
</evidence>
<keyword evidence="7 9" id="KW-0411">Iron-sulfur</keyword>
<dbReference type="Proteomes" id="UP000515158">
    <property type="component" value="Unplaced"/>
</dbReference>
<dbReference type="Gene3D" id="3.40.50.11860">
    <property type="entry name" value="Diphthamide synthesis DPH1/DPH2 domain 3"/>
    <property type="match status" value="1"/>
</dbReference>
<dbReference type="NCBIfam" id="TIGR00322">
    <property type="entry name" value="diphth2_R"/>
    <property type="match status" value="1"/>
</dbReference>
<dbReference type="SFLD" id="SFLDS00032">
    <property type="entry name" value="Radical_SAM_3-amino-3-carboxyp"/>
    <property type="match status" value="1"/>
</dbReference>
<dbReference type="GO" id="GO:0090560">
    <property type="term" value="F:2-(3-amino-3-carboxypropyl)histidine synthase activity"/>
    <property type="evidence" value="ECO:0007669"/>
    <property type="project" value="InterPro"/>
</dbReference>
<name>A0A6P9A8N3_THRPL</name>
<dbReference type="InterPro" id="IPR042265">
    <property type="entry name" value="DPH1/DPH2_3"/>
</dbReference>
<comment type="cofactor">
    <cofactor evidence="1">
        <name>[4Fe-4S] cluster</name>
        <dbReference type="ChEBI" id="CHEBI:49883"/>
    </cofactor>
</comment>
<dbReference type="SFLD" id="SFLDG01121">
    <property type="entry name" value="Diphthamide_biosynthesis"/>
    <property type="match status" value="1"/>
</dbReference>
<dbReference type="Gene3D" id="3.40.50.11840">
    <property type="entry name" value="Diphthamide synthesis DPH1/DPH2 domain 1"/>
    <property type="match status" value="1"/>
</dbReference>
<comment type="similarity">
    <text evidence="3 9">Belongs to the DPH1/DPH2 family. DPH2 subfamily.</text>
</comment>
<dbReference type="PANTHER" id="PTHR10762:SF2">
    <property type="entry name" value="2-(3-AMINO-3-CARBOXYPROPYL)HISTIDINE SYNTHASE SUBUNIT 2"/>
    <property type="match status" value="1"/>
</dbReference>
<dbReference type="GO" id="GO:0046872">
    <property type="term" value="F:metal ion binding"/>
    <property type="evidence" value="ECO:0007669"/>
    <property type="project" value="UniProtKB-KW"/>
</dbReference>
<dbReference type="UniPathway" id="UPA00559"/>
<dbReference type="InterPro" id="IPR010014">
    <property type="entry name" value="DHP2"/>
</dbReference>
<dbReference type="OrthoDB" id="449241at2759"/>
<dbReference type="SFLD" id="SFLDF00408">
    <property type="entry name" value="Diphthamide_biosynthesis_famil"/>
    <property type="match status" value="1"/>
</dbReference>
<dbReference type="KEGG" id="tpal:117653102"/>
<dbReference type="NCBIfam" id="TIGR00272">
    <property type="entry name" value="DPH2"/>
    <property type="match status" value="1"/>
</dbReference>
<dbReference type="FunCoup" id="A0A6P9A8N3">
    <property type="interactions" value="1904"/>
</dbReference>
<proteinExistence type="inferred from homology"/>
<keyword evidence="6 9" id="KW-0408">Iron</keyword>
<organism evidence="11">
    <name type="scientific">Thrips palmi</name>
    <name type="common">Melon thrips</name>
    <dbReference type="NCBI Taxonomy" id="161013"/>
    <lineage>
        <taxon>Eukaryota</taxon>
        <taxon>Metazoa</taxon>
        <taxon>Ecdysozoa</taxon>
        <taxon>Arthropoda</taxon>
        <taxon>Hexapoda</taxon>
        <taxon>Insecta</taxon>
        <taxon>Pterygota</taxon>
        <taxon>Neoptera</taxon>
        <taxon>Paraneoptera</taxon>
        <taxon>Thysanoptera</taxon>
        <taxon>Terebrantia</taxon>
        <taxon>Thripoidea</taxon>
        <taxon>Thripidae</taxon>
        <taxon>Thrips</taxon>
    </lineage>
</organism>
<comment type="function">
    <text evidence="8 9">Required for the first step of diphthamide biosynthesis, a post-translational modification of histidine which occurs in elongation factor 2. DPH1 and DPH2 transfer a 3-amino-3-carboxypropyl (ACP) group from S-adenosyl-L-methionine (SAM) to a histidine residue, the reaction is assisted by a reduction system comprising DPH3 and a NADH-dependent reductase. Facilitates the reduction of the catalytic iron-sulfur cluster found in the DPH1 subunit.</text>
</comment>
<evidence type="ECO:0000256" key="7">
    <source>
        <dbReference type="ARBA" id="ARBA00023014"/>
    </source>
</evidence>
<dbReference type="Pfam" id="PF01866">
    <property type="entry name" value="Diphthamide_syn"/>
    <property type="match status" value="1"/>
</dbReference>
<gene>
    <name evidence="11" type="primary">LOC117653102</name>
</gene>
<dbReference type="FunFam" id="3.40.50.11840:FF:000002">
    <property type="entry name" value="2-(3-amino-3-carboxypropyl)histidine synthase subunit 2"/>
    <property type="match status" value="1"/>
</dbReference>
<sequence length="481" mass="53599">MAAFSSDGQRCIEQQVGPINVSPTPLNELRSAYELDRCDSWIQTNHYSKVCLQFPDELLCDAPDIVLILQNSSGAHCYILGDTSYGSCCVDEVSAEHVQCDGIIHFGHACLSPTRRLPVLYIFPKNPFDVERLCSAVNATFKDRKSKLLFIYDVTYAHKIDEVYDTLSCLYPNLVTAYPNVSSCHTKEGKEQQQVCLGSRFCIPEGTSLDDYNVLFIGKDGRTFTNYLLEFGADCKIFRYDPDEPVSVIEAADGKISKFLMKRLHLVERVKDAKTLGILIGTLGVDGYLDAVDQIKNLAKKAGKKTYIFAVGRPNIPKLANFPEIDVFVLVACPENSLLDWKDFYQPVVSLYEVELACNTLRQWSTKYVSDFRQLLLGGKDHVQLPEISMENFSDVSLITGKVRNVDITNIASAESDSSNRSITDRGDLTVCLSTGSEFLVNRTWQGLEQNLGQNPVELATLGRSGIASSYHSEPVQRDAD</sequence>
<accession>A0A6P9A8N3</accession>
<dbReference type="PANTHER" id="PTHR10762">
    <property type="entry name" value="DIPHTHAMIDE BIOSYNTHESIS PROTEIN"/>
    <property type="match status" value="1"/>
</dbReference>